<evidence type="ECO:0000313" key="2">
    <source>
        <dbReference type="EMBL" id="CAB3735387.1"/>
    </source>
</evidence>
<accession>A0A6J5CHN9</accession>
<dbReference type="AlphaFoldDB" id="A0A6J5CHN9"/>
<feature type="region of interest" description="Disordered" evidence="1">
    <location>
        <begin position="188"/>
        <end position="208"/>
    </location>
</feature>
<name>A0A6J5CHN9_9BURK</name>
<dbReference type="RefSeq" id="WP_035477134.1">
    <property type="nucleotide sequence ID" value="NZ_CADFGL010000048.1"/>
</dbReference>
<protein>
    <submittedName>
        <fullName evidence="2">Uncharacterized protein</fullName>
    </submittedName>
</protein>
<sequence length="277" mass="30126">MDSLKAFADELRKMTKQGLLLRPFVCDGSPLDCDVFIVGSNRAAKLASEFWKYWDDSRGLDKARFLSDYGDYRRGRGKPEIAHSRNTLEVLMKSCAPLRCLETNVFGVTTDTRDEALAAPTQGICILPYLVETIKPRWIIAHGVVACSAVSVYDGRATIVKLPDLRKVAHSDVKRLGRRIVDSVLQERSGRHSGAAGEPQQGDAAPDSVTTVETGLQDIRLGDAIAMLGEGVAGDIDYRNSIVQAILAIARSRRDAALVAACEYVLESSCGLSGVTR</sequence>
<dbReference type="EMBL" id="CADIKB010000050">
    <property type="protein sequence ID" value="CAB3735387.1"/>
    <property type="molecule type" value="Genomic_DNA"/>
</dbReference>
<gene>
    <name evidence="2" type="ORF">LMG22037_05961</name>
</gene>
<evidence type="ECO:0000313" key="3">
    <source>
        <dbReference type="Proteomes" id="UP000494249"/>
    </source>
</evidence>
<organism evidence="2 3">
    <name type="scientific">Paraburkholderia phenoliruptrix</name>
    <dbReference type="NCBI Taxonomy" id="252970"/>
    <lineage>
        <taxon>Bacteria</taxon>
        <taxon>Pseudomonadati</taxon>
        <taxon>Pseudomonadota</taxon>
        <taxon>Betaproteobacteria</taxon>
        <taxon>Burkholderiales</taxon>
        <taxon>Burkholderiaceae</taxon>
        <taxon>Paraburkholderia</taxon>
    </lineage>
</organism>
<proteinExistence type="predicted"/>
<evidence type="ECO:0000256" key="1">
    <source>
        <dbReference type="SAM" id="MobiDB-lite"/>
    </source>
</evidence>
<dbReference type="Proteomes" id="UP000494249">
    <property type="component" value="Unassembled WGS sequence"/>
</dbReference>
<reference evidence="2 3" key="1">
    <citation type="submission" date="2020-04" db="EMBL/GenBank/DDBJ databases">
        <authorList>
            <person name="De Canck E."/>
        </authorList>
    </citation>
    <scope>NUCLEOTIDE SEQUENCE [LARGE SCALE GENOMIC DNA]</scope>
    <source>
        <strain evidence="2 3">LMG 22037</strain>
    </source>
</reference>